<organism evidence="2 3">
    <name type="scientific">Lophium mytilinum</name>
    <dbReference type="NCBI Taxonomy" id="390894"/>
    <lineage>
        <taxon>Eukaryota</taxon>
        <taxon>Fungi</taxon>
        <taxon>Dikarya</taxon>
        <taxon>Ascomycota</taxon>
        <taxon>Pezizomycotina</taxon>
        <taxon>Dothideomycetes</taxon>
        <taxon>Pleosporomycetidae</taxon>
        <taxon>Mytilinidiales</taxon>
        <taxon>Mytilinidiaceae</taxon>
        <taxon>Lophium</taxon>
    </lineage>
</organism>
<evidence type="ECO:0000313" key="3">
    <source>
        <dbReference type="Proteomes" id="UP000799750"/>
    </source>
</evidence>
<feature type="region of interest" description="Disordered" evidence="1">
    <location>
        <begin position="129"/>
        <end position="188"/>
    </location>
</feature>
<dbReference type="EMBL" id="MU004204">
    <property type="protein sequence ID" value="KAF2488251.1"/>
    <property type="molecule type" value="Genomic_DNA"/>
</dbReference>
<sequence length="497" mass="56123">MAANNPPPPPPNHMVVVHQRPARHRNGTDFAGNTIPGVANYDIAHLGDPWANPTKLGHTPSNLAWWLAMCPTCGRNNSVCSKDNRGNCTAVCFWYLFRRANGNCRGIHPGSPCPGVPGVAEPIWDEIQQNRRNRNARARERSPSRDDRRNGHRNRDDHYYDHRNRDDHYYDHRNRDDRYYNHHDDRYDDRRYYNPPAYHPHGYAYPPTPYPVVYGHPGYPPMGNPAPPAAYGHPGPAPYHEAYRSRIDGRGPSRPPGRAPPRPQYAPNHRFALTPPVSAPIANAPAPAVNNGVLFGPVAQNQLGQNLPGQHNQVQNPQNAPPIGGQLVRIGQPDLAVGTGNPCVDPHNAIRDRMFATALANVEDDQPFMAFWQTLPENFKNTNEVKEIVITDSVRSDTLLGLILKLEDLLATFRLQILSTLDPALIQQWEQLPEFAKVPARELLLNTTWAYAQWREHLWRHVDECMGRDPAEEAAQRELNETRGHADDEDRPNPEQP</sequence>
<accession>A0A6A6Q847</accession>
<feature type="region of interest" description="Disordered" evidence="1">
    <location>
        <begin position="470"/>
        <end position="497"/>
    </location>
</feature>
<feature type="compositionally biased region" description="Basic and acidic residues" evidence="1">
    <location>
        <begin position="241"/>
        <end position="251"/>
    </location>
</feature>
<proteinExistence type="predicted"/>
<dbReference type="Proteomes" id="UP000799750">
    <property type="component" value="Unassembled WGS sequence"/>
</dbReference>
<dbReference type="AlphaFoldDB" id="A0A6A6Q847"/>
<feature type="compositionally biased region" description="Basic and acidic residues" evidence="1">
    <location>
        <begin position="137"/>
        <end position="188"/>
    </location>
</feature>
<keyword evidence="3" id="KW-1185">Reference proteome</keyword>
<evidence type="ECO:0000313" key="2">
    <source>
        <dbReference type="EMBL" id="KAF2488251.1"/>
    </source>
</evidence>
<gene>
    <name evidence="2" type="ORF">BU16DRAFT_568418</name>
</gene>
<protein>
    <submittedName>
        <fullName evidence="2">Uncharacterized protein</fullName>
    </submittedName>
</protein>
<reference evidence="2" key="1">
    <citation type="journal article" date="2020" name="Stud. Mycol.">
        <title>101 Dothideomycetes genomes: a test case for predicting lifestyles and emergence of pathogens.</title>
        <authorList>
            <person name="Haridas S."/>
            <person name="Albert R."/>
            <person name="Binder M."/>
            <person name="Bloem J."/>
            <person name="Labutti K."/>
            <person name="Salamov A."/>
            <person name="Andreopoulos B."/>
            <person name="Baker S."/>
            <person name="Barry K."/>
            <person name="Bills G."/>
            <person name="Bluhm B."/>
            <person name="Cannon C."/>
            <person name="Castanera R."/>
            <person name="Culley D."/>
            <person name="Daum C."/>
            <person name="Ezra D."/>
            <person name="Gonzalez J."/>
            <person name="Henrissat B."/>
            <person name="Kuo A."/>
            <person name="Liang C."/>
            <person name="Lipzen A."/>
            <person name="Lutzoni F."/>
            <person name="Magnuson J."/>
            <person name="Mondo S."/>
            <person name="Nolan M."/>
            <person name="Ohm R."/>
            <person name="Pangilinan J."/>
            <person name="Park H.-J."/>
            <person name="Ramirez L."/>
            <person name="Alfaro M."/>
            <person name="Sun H."/>
            <person name="Tritt A."/>
            <person name="Yoshinaga Y."/>
            <person name="Zwiers L.-H."/>
            <person name="Turgeon B."/>
            <person name="Goodwin S."/>
            <person name="Spatafora J."/>
            <person name="Crous P."/>
            <person name="Grigoriev I."/>
        </authorList>
    </citation>
    <scope>NUCLEOTIDE SEQUENCE</scope>
    <source>
        <strain evidence="2">CBS 269.34</strain>
    </source>
</reference>
<evidence type="ECO:0000256" key="1">
    <source>
        <dbReference type="SAM" id="MobiDB-lite"/>
    </source>
</evidence>
<name>A0A6A6Q847_9PEZI</name>
<feature type="compositionally biased region" description="Pro residues" evidence="1">
    <location>
        <begin position="253"/>
        <end position="264"/>
    </location>
</feature>
<feature type="region of interest" description="Disordered" evidence="1">
    <location>
        <begin position="234"/>
        <end position="267"/>
    </location>
</feature>